<name>A0AAV7WF56_PLEWA</name>
<protein>
    <submittedName>
        <fullName evidence="2">Uncharacterized protein</fullName>
    </submittedName>
</protein>
<sequence length="84" mass="8871">MQPRKPGALQFLELDKERSEGTGLGSRCFLAMEPCLIITTGAADKRQPRGGSDGKKKPVNVSLGRETGTSPAALAGKQAWCLGE</sequence>
<evidence type="ECO:0000313" key="2">
    <source>
        <dbReference type="EMBL" id="KAJ1211407.1"/>
    </source>
</evidence>
<evidence type="ECO:0000313" key="3">
    <source>
        <dbReference type="Proteomes" id="UP001066276"/>
    </source>
</evidence>
<dbReference type="Proteomes" id="UP001066276">
    <property type="component" value="Chromosome 1_2"/>
</dbReference>
<evidence type="ECO:0000256" key="1">
    <source>
        <dbReference type="SAM" id="MobiDB-lite"/>
    </source>
</evidence>
<keyword evidence="3" id="KW-1185">Reference proteome</keyword>
<dbReference type="EMBL" id="JANPWB010000002">
    <property type="protein sequence ID" value="KAJ1211407.1"/>
    <property type="molecule type" value="Genomic_DNA"/>
</dbReference>
<gene>
    <name evidence="2" type="ORF">NDU88_006767</name>
</gene>
<dbReference type="AlphaFoldDB" id="A0AAV7WF56"/>
<feature type="region of interest" description="Disordered" evidence="1">
    <location>
        <begin position="40"/>
        <end position="70"/>
    </location>
</feature>
<organism evidence="2 3">
    <name type="scientific">Pleurodeles waltl</name>
    <name type="common">Iberian ribbed newt</name>
    <dbReference type="NCBI Taxonomy" id="8319"/>
    <lineage>
        <taxon>Eukaryota</taxon>
        <taxon>Metazoa</taxon>
        <taxon>Chordata</taxon>
        <taxon>Craniata</taxon>
        <taxon>Vertebrata</taxon>
        <taxon>Euteleostomi</taxon>
        <taxon>Amphibia</taxon>
        <taxon>Batrachia</taxon>
        <taxon>Caudata</taxon>
        <taxon>Salamandroidea</taxon>
        <taxon>Salamandridae</taxon>
        <taxon>Pleurodelinae</taxon>
        <taxon>Pleurodeles</taxon>
    </lineage>
</organism>
<reference evidence="2" key="1">
    <citation type="journal article" date="2022" name="bioRxiv">
        <title>Sequencing and chromosome-scale assembly of the giantPleurodeles waltlgenome.</title>
        <authorList>
            <person name="Brown T."/>
            <person name="Elewa A."/>
            <person name="Iarovenko S."/>
            <person name="Subramanian E."/>
            <person name="Araus A.J."/>
            <person name="Petzold A."/>
            <person name="Susuki M."/>
            <person name="Suzuki K.-i.T."/>
            <person name="Hayashi T."/>
            <person name="Toyoda A."/>
            <person name="Oliveira C."/>
            <person name="Osipova E."/>
            <person name="Leigh N.D."/>
            <person name="Simon A."/>
            <person name="Yun M.H."/>
        </authorList>
    </citation>
    <scope>NUCLEOTIDE SEQUENCE</scope>
    <source>
        <strain evidence="2">20211129_DDA</strain>
        <tissue evidence="2">Liver</tissue>
    </source>
</reference>
<accession>A0AAV7WF56</accession>
<proteinExistence type="predicted"/>
<feature type="compositionally biased region" description="Basic and acidic residues" evidence="1">
    <location>
        <begin position="43"/>
        <end position="56"/>
    </location>
</feature>
<comment type="caution">
    <text evidence="2">The sequence shown here is derived from an EMBL/GenBank/DDBJ whole genome shotgun (WGS) entry which is preliminary data.</text>
</comment>